<reference evidence="3 4" key="1">
    <citation type="submission" date="2024-03" db="EMBL/GenBank/DDBJ databases">
        <title>High-quality draft genome sequencing of Tistrella sp. BH-R2-4.</title>
        <authorList>
            <person name="Dong C."/>
        </authorList>
    </citation>
    <scope>NUCLEOTIDE SEQUENCE [LARGE SCALE GENOMIC DNA]</scope>
    <source>
        <strain evidence="3 4">BH-R2-4</strain>
    </source>
</reference>
<dbReference type="InterPro" id="IPR051199">
    <property type="entry name" value="LPS_LOS_Heptosyltrfase"/>
</dbReference>
<dbReference type="Proteomes" id="UP001413721">
    <property type="component" value="Unassembled WGS sequence"/>
</dbReference>
<dbReference type="EC" id="2.4.-.-" evidence="3"/>
<evidence type="ECO:0000313" key="3">
    <source>
        <dbReference type="EMBL" id="MEN2989487.1"/>
    </source>
</evidence>
<evidence type="ECO:0000256" key="1">
    <source>
        <dbReference type="ARBA" id="ARBA00022676"/>
    </source>
</evidence>
<keyword evidence="1 3" id="KW-0328">Glycosyltransferase</keyword>
<gene>
    <name evidence="3" type="ORF">WG926_14320</name>
</gene>
<comment type="caution">
    <text evidence="3">The sequence shown here is derived from an EMBL/GenBank/DDBJ whole genome shotgun (WGS) entry which is preliminary data.</text>
</comment>
<dbReference type="PANTHER" id="PTHR30160:SF1">
    <property type="entry name" value="LIPOPOLYSACCHARIDE 1,2-N-ACETYLGLUCOSAMINETRANSFERASE-RELATED"/>
    <property type="match status" value="1"/>
</dbReference>
<dbReference type="RefSeq" id="WP_345933057.1">
    <property type="nucleotide sequence ID" value="NZ_JBBKTV010000004.1"/>
</dbReference>
<keyword evidence="2 3" id="KW-0808">Transferase</keyword>
<accession>A0ABU9YL22</accession>
<evidence type="ECO:0000256" key="2">
    <source>
        <dbReference type="ARBA" id="ARBA00022679"/>
    </source>
</evidence>
<keyword evidence="4" id="KW-1185">Reference proteome</keyword>
<dbReference type="Gene3D" id="3.40.50.2000">
    <property type="entry name" value="Glycogen Phosphorylase B"/>
    <property type="match status" value="2"/>
</dbReference>
<dbReference type="PANTHER" id="PTHR30160">
    <property type="entry name" value="TETRAACYLDISACCHARIDE 4'-KINASE-RELATED"/>
    <property type="match status" value="1"/>
</dbReference>
<sequence length="431" mass="46935">MPRRTDTRRAIPLATMRRLDRHLGVPLCAVVSLLRPLLDLAARRRHGPRPCRILFVELSEMGSTVLADPAIRMAEARHGAEAWFVIFTSNAASLELTGTIPPERVFTIRTGSLVEVAVDTLRFLAWTWHNRIDTVIDLELFSRFTALLTGLSGARRRVGFHRVTGEGLYRGNLLTHGVAYNPHQHIAKSFVALVDALDRPAGERPMTKRVIRDDEIRLVPRAGDPVAMAALRARIDDLLPAGLQPGSPLLLINPHASDLLPQRRWPLDHFARLIRQVLVLRPELAVLITGAATDAAMAGRLCRMIEDPRVIDLSGRVEIAGLPTLYRLARAMVTNDSGPAHFAAVAGLPTVVLYGPETPALYAPLGPSIALTAGLACSPCVSAANHRNTPCTDAVCMREILPTRVLAALLPLLDIAAPQAARSPADRKVEA</sequence>
<evidence type="ECO:0000313" key="4">
    <source>
        <dbReference type="Proteomes" id="UP001413721"/>
    </source>
</evidence>
<dbReference type="SUPFAM" id="SSF53756">
    <property type="entry name" value="UDP-Glycosyltransferase/glycogen phosphorylase"/>
    <property type="match status" value="1"/>
</dbReference>
<dbReference type="CDD" id="cd03789">
    <property type="entry name" value="GT9_LPS_heptosyltransferase"/>
    <property type="match status" value="1"/>
</dbReference>
<dbReference type="EMBL" id="JBBKTW010000005">
    <property type="protein sequence ID" value="MEN2989487.1"/>
    <property type="molecule type" value="Genomic_DNA"/>
</dbReference>
<dbReference type="InterPro" id="IPR002201">
    <property type="entry name" value="Glyco_trans_9"/>
</dbReference>
<proteinExistence type="predicted"/>
<name>A0ABU9YL22_9PROT</name>
<dbReference type="Pfam" id="PF01075">
    <property type="entry name" value="Glyco_transf_9"/>
    <property type="match status" value="1"/>
</dbReference>
<organism evidence="3 4">
    <name type="scientific">Tistrella arctica</name>
    <dbReference type="NCBI Taxonomy" id="3133430"/>
    <lineage>
        <taxon>Bacteria</taxon>
        <taxon>Pseudomonadati</taxon>
        <taxon>Pseudomonadota</taxon>
        <taxon>Alphaproteobacteria</taxon>
        <taxon>Geminicoccales</taxon>
        <taxon>Geminicoccaceae</taxon>
        <taxon>Tistrella</taxon>
    </lineage>
</organism>
<protein>
    <submittedName>
        <fullName evidence="3">Glycosyltransferase family 9 protein</fullName>
        <ecNumber evidence="3">2.4.-.-</ecNumber>
    </submittedName>
</protein>
<dbReference type="GO" id="GO:0016757">
    <property type="term" value="F:glycosyltransferase activity"/>
    <property type="evidence" value="ECO:0007669"/>
    <property type="project" value="UniProtKB-KW"/>
</dbReference>